<keyword evidence="5" id="KW-1185">Reference proteome</keyword>
<comment type="similarity">
    <text evidence="2">Belongs to the aldo/keto reductase family. Aldo/keto reductase 2 subfamily.</text>
</comment>
<dbReference type="Gene3D" id="3.20.20.100">
    <property type="entry name" value="NADP-dependent oxidoreductase domain"/>
    <property type="match status" value="1"/>
</dbReference>
<dbReference type="InterPro" id="IPR023210">
    <property type="entry name" value="NADP_OxRdtase_dom"/>
</dbReference>
<dbReference type="InterPro" id="IPR036812">
    <property type="entry name" value="NAD(P)_OxRdtase_dom_sf"/>
</dbReference>
<name>V2W9N2_MONRO</name>
<comment type="caution">
    <text evidence="4">The sequence shown here is derived from an EMBL/GenBank/DDBJ whole genome shotgun (WGS) entry which is preliminary data.</text>
</comment>
<dbReference type="SUPFAM" id="SSF51430">
    <property type="entry name" value="NAD(P)-linked oxidoreductase"/>
    <property type="match status" value="1"/>
</dbReference>
<dbReference type="PANTHER" id="PTHR43364:SF7">
    <property type="entry name" value="NADP-DEPENDENT OXIDOREDUCTASE DOMAIN-CONTAINING PROTEIN-RELATED"/>
    <property type="match status" value="1"/>
</dbReference>
<accession>V2W9N2</accession>
<dbReference type="EMBL" id="AWSO01001526">
    <property type="protein sequence ID" value="ESK83513.1"/>
    <property type="molecule type" value="Genomic_DNA"/>
</dbReference>
<organism evidence="4 5">
    <name type="scientific">Moniliophthora roreri (strain MCA 2997)</name>
    <name type="common">Cocoa frosty pod rot fungus</name>
    <name type="synonym">Crinipellis roreri</name>
    <dbReference type="NCBI Taxonomy" id="1381753"/>
    <lineage>
        <taxon>Eukaryota</taxon>
        <taxon>Fungi</taxon>
        <taxon>Dikarya</taxon>
        <taxon>Basidiomycota</taxon>
        <taxon>Agaricomycotina</taxon>
        <taxon>Agaricomycetes</taxon>
        <taxon>Agaricomycetidae</taxon>
        <taxon>Agaricales</taxon>
        <taxon>Marasmiineae</taxon>
        <taxon>Marasmiaceae</taxon>
        <taxon>Moniliophthora</taxon>
    </lineage>
</organism>
<dbReference type="Pfam" id="PF00248">
    <property type="entry name" value="Aldo_ket_red"/>
    <property type="match status" value="1"/>
</dbReference>
<dbReference type="OrthoDB" id="48988at2759"/>
<proteinExistence type="inferred from homology"/>
<gene>
    <name evidence="4" type="ORF">Moror_4858</name>
</gene>
<sequence>MHRAPALPKSKLGFYRILSPLAGVRVSPIQLGAMTIGDKWEHYGFGTTNKEMGFKLLDTYYEMGGNFIDTSNNYQDGSSEEFIGEWMEKRGIRDQIFLATKFSTNYLGQDRTDVQQKVNFVGNSSKSLKLSVRDSLKKLRTDYIDLLYVHWWDYETSVEEVMNSLHNLVAEGKVLYL</sequence>
<feature type="domain" description="NADP-dependent oxidoreductase" evidence="3">
    <location>
        <begin position="28"/>
        <end position="176"/>
    </location>
</feature>
<keyword evidence="1" id="KW-0521">NADP</keyword>
<evidence type="ECO:0000313" key="4">
    <source>
        <dbReference type="EMBL" id="ESK83513.1"/>
    </source>
</evidence>
<reference evidence="4 5" key="1">
    <citation type="journal article" date="2014" name="BMC Genomics">
        <title>Genome and secretome analysis of the hemibiotrophic fungal pathogen, Moniliophthora roreri, which causes frosty pod rot disease of cacao: mechanisms of the biotrophic and necrotrophic phases.</title>
        <authorList>
            <person name="Meinhardt L.W."/>
            <person name="Costa G.G.L."/>
            <person name="Thomazella D.P.T."/>
            <person name="Teixeira P.J.P.L."/>
            <person name="Carazzolle M.F."/>
            <person name="Schuster S.C."/>
            <person name="Carlson J.E."/>
            <person name="Guiltinan M.J."/>
            <person name="Mieczkowski P."/>
            <person name="Farmer A."/>
            <person name="Ramaraj T."/>
            <person name="Crozier J."/>
            <person name="Davis R.E."/>
            <person name="Shao J."/>
            <person name="Melnick R.L."/>
            <person name="Pereira G.A.G."/>
            <person name="Bailey B.A."/>
        </authorList>
    </citation>
    <scope>NUCLEOTIDE SEQUENCE [LARGE SCALE GENOMIC DNA]</scope>
    <source>
        <strain evidence="4 5">MCA 2997</strain>
    </source>
</reference>
<evidence type="ECO:0000259" key="3">
    <source>
        <dbReference type="Pfam" id="PF00248"/>
    </source>
</evidence>
<dbReference type="AlphaFoldDB" id="V2W9N2"/>
<evidence type="ECO:0000313" key="5">
    <source>
        <dbReference type="Proteomes" id="UP000017559"/>
    </source>
</evidence>
<dbReference type="PANTHER" id="PTHR43364">
    <property type="entry name" value="NADH-SPECIFIC METHYLGLYOXAL REDUCTASE-RELATED"/>
    <property type="match status" value="1"/>
</dbReference>
<dbReference type="InterPro" id="IPR050523">
    <property type="entry name" value="AKR_Detox_Biosynth"/>
</dbReference>
<feature type="non-terminal residue" evidence="4">
    <location>
        <position position="177"/>
    </location>
</feature>
<dbReference type="HOGENOM" id="CLU_023205_16_2_1"/>
<protein>
    <submittedName>
        <fullName evidence="4">Aryl-alcohol dehydrogenase</fullName>
    </submittedName>
</protein>
<evidence type="ECO:0000256" key="2">
    <source>
        <dbReference type="ARBA" id="ARBA00038157"/>
    </source>
</evidence>
<evidence type="ECO:0000256" key="1">
    <source>
        <dbReference type="ARBA" id="ARBA00022857"/>
    </source>
</evidence>
<dbReference type="KEGG" id="mrr:Moror_4858"/>
<dbReference type="Proteomes" id="UP000017559">
    <property type="component" value="Unassembled WGS sequence"/>
</dbReference>